<dbReference type="EMBL" id="UGTP01000001">
    <property type="protein sequence ID" value="SUC12405.1"/>
    <property type="molecule type" value="Genomic_DNA"/>
</dbReference>
<proteinExistence type="predicted"/>
<feature type="compositionally biased region" description="Basic and acidic residues" evidence="1">
    <location>
        <begin position="32"/>
        <end position="50"/>
    </location>
</feature>
<dbReference type="Proteomes" id="UP000254235">
    <property type="component" value="Unassembled WGS sequence"/>
</dbReference>
<dbReference type="PROSITE" id="PS51257">
    <property type="entry name" value="PROKAR_LIPOPROTEIN"/>
    <property type="match status" value="1"/>
</dbReference>
<protein>
    <submittedName>
        <fullName evidence="3">Predicted RNA-binding protein, contains TRAM domain</fullName>
    </submittedName>
</protein>
<dbReference type="Pfam" id="PF19886">
    <property type="entry name" value="DUF6359"/>
    <property type="match status" value="1"/>
</dbReference>
<evidence type="ECO:0000313" key="4">
    <source>
        <dbReference type="Proteomes" id="UP000254235"/>
    </source>
</evidence>
<organism evidence="3 4">
    <name type="scientific">Prevotella pallens</name>
    <dbReference type="NCBI Taxonomy" id="60133"/>
    <lineage>
        <taxon>Bacteria</taxon>
        <taxon>Pseudomonadati</taxon>
        <taxon>Bacteroidota</taxon>
        <taxon>Bacteroidia</taxon>
        <taxon>Bacteroidales</taxon>
        <taxon>Prevotellaceae</taxon>
        <taxon>Prevotella</taxon>
    </lineage>
</organism>
<feature type="region of interest" description="Disordered" evidence="1">
    <location>
        <begin position="30"/>
        <end position="50"/>
    </location>
</feature>
<evidence type="ECO:0000259" key="2">
    <source>
        <dbReference type="Pfam" id="PF19886"/>
    </source>
</evidence>
<reference evidence="3 4" key="1">
    <citation type="submission" date="2018-06" db="EMBL/GenBank/DDBJ databases">
        <authorList>
            <consortium name="Pathogen Informatics"/>
            <person name="Doyle S."/>
        </authorList>
    </citation>
    <scope>NUCLEOTIDE SEQUENCE [LARGE SCALE GENOMIC DNA]</scope>
    <source>
        <strain evidence="3 4">NCTC13043</strain>
    </source>
</reference>
<name>A0A379F1B8_9BACT</name>
<dbReference type="RefSeq" id="WP_245944589.1">
    <property type="nucleotide sequence ID" value="NZ_UGTP01000001.1"/>
</dbReference>
<sequence>MRLFYLFFCIIMCSSIISCTKNVYENYGVGSETEHETDNGKTDEKKNKEETTEEIRTVADFLKNDFGETPVWVEGYIVGSCTKSIKNAVWEYPFPTDNAILLADEPGETDTEKVIAIKLKTKELKQDLGLATNPNNYNMRIRILGIKEKYLGIYGMKDNIQAYEWVR</sequence>
<accession>A0A379F1B8</accession>
<dbReference type="AlphaFoldDB" id="A0A379F1B8"/>
<feature type="domain" description="Endonuclease YhcR N-terminal" evidence="2">
    <location>
        <begin position="57"/>
        <end position="165"/>
    </location>
</feature>
<evidence type="ECO:0000313" key="3">
    <source>
        <dbReference type="EMBL" id="SUC12405.1"/>
    </source>
</evidence>
<evidence type="ECO:0000256" key="1">
    <source>
        <dbReference type="SAM" id="MobiDB-lite"/>
    </source>
</evidence>
<dbReference type="InterPro" id="IPR045939">
    <property type="entry name" value="YhcR_N"/>
</dbReference>
<dbReference type="GeneID" id="78570706"/>
<gene>
    <name evidence="3" type="ORF">NCTC13043_01008</name>
</gene>